<proteinExistence type="predicted"/>
<name>A0A3A3FZ13_9BURK</name>
<dbReference type="EMBL" id="QYUQ01000002">
    <property type="protein sequence ID" value="RJG00964.1"/>
    <property type="molecule type" value="Genomic_DNA"/>
</dbReference>
<keyword evidence="2" id="KW-1185">Reference proteome</keyword>
<accession>A0A3A3FZ13</accession>
<dbReference type="OrthoDB" id="88824at75682"/>
<evidence type="ECO:0000313" key="1">
    <source>
        <dbReference type="EMBL" id="RJG00964.1"/>
    </source>
</evidence>
<gene>
    <name evidence="1" type="ORF">D3878_04650</name>
</gene>
<evidence type="ECO:0000313" key="2">
    <source>
        <dbReference type="Proteomes" id="UP000266327"/>
    </source>
</evidence>
<dbReference type="AlphaFoldDB" id="A0A3A3FZ13"/>
<organism evidence="1 2">
    <name type="scientific">Noviherbaspirillum sedimenti</name>
    <dbReference type="NCBI Taxonomy" id="2320865"/>
    <lineage>
        <taxon>Bacteria</taxon>
        <taxon>Pseudomonadati</taxon>
        <taxon>Pseudomonadota</taxon>
        <taxon>Betaproteobacteria</taxon>
        <taxon>Burkholderiales</taxon>
        <taxon>Oxalobacteraceae</taxon>
        <taxon>Noviherbaspirillum</taxon>
    </lineage>
</organism>
<dbReference type="RefSeq" id="WP_119784417.1">
    <property type="nucleotide sequence ID" value="NZ_QYUQ01000002.1"/>
</dbReference>
<dbReference type="Proteomes" id="UP000266327">
    <property type="component" value="Unassembled WGS sequence"/>
</dbReference>
<comment type="caution">
    <text evidence="1">The sequence shown here is derived from an EMBL/GenBank/DDBJ whole genome shotgun (WGS) entry which is preliminary data.</text>
</comment>
<reference evidence="2" key="1">
    <citation type="submission" date="2018-09" db="EMBL/GenBank/DDBJ databases">
        <authorList>
            <person name="Zhu H."/>
        </authorList>
    </citation>
    <scope>NUCLEOTIDE SEQUENCE [LARGE SCALE GENOMIC DNA]</scope>
    <source>
        <strain evidence="2">K1S02-23</strain>
    </source>
</reference>
<sequence length="87" mass="10056">MKQLELQMTHFPYQPYMAFMRVKRRALAKANTAAKWTQLELKLILRRLVKAGEWFAVAAFGREFILPTVKATAKKAARFIRAALGFK</sequence>
<protein>
    <submittedName>
        <fullName evidence="1">Uncharacterized protein</fullName>
    </submittedName>
</protein>